<organism evidence="1 2">
    <name type="scientific">Spongiactinospora gelatinilytica</name>
    <dbReference type="NCBI Taxonomy" id="2666298"/>
    <lineage>
        <taxon>Bacteria</taxon>
        <taxon>Bacillati</taxon>
        <taxon>Actinomycetota</taxon>
        <taxon>Actinomycetes</taxon>
        <taxon>Streptosporangiales</taxon>
        <taxon>Streptosporangiaceae</taxon>
        <taxon>Spongiactinospora</taxon>
    </lineage>
</organism>
<keyword evidence="2" id="KW-1185">Reference proteome</keyword>
<gene>
    <name evidence="1" type="ORF">C1I98_38040</name>
</gene>
<dbReference type="Proteomes" id="UP000248544">
    <property type="component" value="Unassembled WGS sequence"/>
</dbReference>
<name>A0A2W2E9N0_9ACTN</name>
<evidence type="ECO:0000313" key="2">
    <source>
        <dbReference type="Proteomes" id="UP000248544"/>
    </source>
</evidence>
<dbReference type="AlphaFoldDB" id="A0A2W2E9N0"/>
<reference evidence="1 2" key="1">
    <citation type="submission" date="2018-01" db="EMBL/GenBank/DDBJ databases">
        <title>Draft genome sequence of Sphaerisporangium sp. 7K107.</title>
        <authorList>
            <person name="Sahin N."/>
            <person name="Saygin H."/>
            <person name="Ay H."/>
        </authorList>
    </citation>
    <scope>NUCLEOTIDE SEQUENCE [LARGE SCALE GENOMIC DNA]</scope>
    <source>
        <strain evidence="1 2">7K107</strain>
    </source>
</reference>
<dbReference type="EMBL" id="POUA01000639">
    <property type="protein sequence ID" value="PZG19243.1"/>
    <property type="molecule type" value="Genomic_DNA"/>
</dbReference>
<proteinExistence type="predicted"/>
<accession>A0A2W2E9N0</accession>
<protein>
    <submittedName>
        <fullName evidence="1">Uncharacterized protein</fullName>
    </submittedName>
</protein>
<comment type="caution">
    <text evidence="1">The sequence shown here is derived from an EMBL/GenBank/DDBJ whole genome shotgun (WGS) entry which is preliminary data.</text>
</comment>
<evidence type="ECO:0000313" key="1">
    <source>
        <dbReference type="EMBL" id="PZG19243.1"/>
    </source>
</evidence>
<sequence length="67" mass="7075">MAGTAEADARRGRDLTDQEAARLQVASTPEEWAAIARELLADGASRPSIGRAVGLSGNAVEQRLRDV</sequence>